<dbReference type="InterPro" id="IPR018550">
    <property type="entry name" value="Lipid-A_deacylase-rel"/>
</dbReference>
<keyword evidence="1" id="KW-0472">Membrane</keyword>
<dbReference type="Gene3D" id="2.40.160.20">
    <property type="match status" value="1"/>
</dbReference>
<keyword evidence="1" id="KW-1133">Transmembrane helix</keyword>
<dbReference type="SUPFAM" id="SSF56925">
    <property type="entry name" value="OMPA-like"/>
    <property type="match status" value="1"/>
</dbReference>
<dbReference type="AlphaFoldDB" id="A0A3G6MN26"/>
<name>A0A3G6MN26_9FLAO</name>
<dbReference type="InterPro" id="IPR011250">
    <property type="entry name" value="OMP/PagP_B-barrel"/>
</dbReference>
<keyword evidence="5" id="KW-1185">Reference proteome</keyword>
<organism evidence="2 4">
    <name type="scientific">Chryseobacterium shandongense</name>
    <dbReference type="NCBI Taxonomy" id="1493872"/>
    <lineage>
        <taxon>Bacteria</taxon>
        <taxon>Pseudomonadati</taxon>
        <taxon>Bacteroidota</taxon>
        <taxon>Flavobacteriia</taxon>
        <taxon>Flavobacteriales</taxon>
        <taxon>Weeksellaceae</taxon>
        <taxon>Chryseobacterium group</taxon>
        <taxon>Chryseobacterium</taxon>
    </lineage>
</organism>
<dbReference type="EMBL" id="CP033912">
    <property type="protein sequence ID" value="AZA96871.1"/>
    <property type="molecule type" value="Genomic_DNA"/>
</dbReference>
<dbReference type="Proteomes" id="UP000274073">
    <property type="component" value="Chromosome"/>
</dbReference>
<evidence type="ECO:0000313" key="2">
    <source>
        <dbReference type="EMBL" id="AZA88310.1"/>
    </source>
</evidence>
<protein>
    <recommendedName>
        <fullName evidence="6">Acyloxyacyl hydrolase</fullName>
    </recommendedName>
</protein>
<dbReference type="Proteomes" id="UP000281741">
    <property type="component" value="Chromosome"/>
</dbReference>
<evidence type="ECO:0000313" key="5">
    <source>
        <dbReference type="Proteomes" id="UP000281741"/>
    </source>
</evidence>
<dbReference type="OrthoDB" id="1427583at2"/>
<dbReference type="Pfam" id="PF09411">
    <property type="entry name" value="PagL"/>
    <property type="match status" value="1"/>
</dbReference>
<evidence type="ECO:0008006" key="6">
    <source>
        <dbReference type="Google" id="ProtNLM"/>
    </source>
</evidence>
<gene>
    <name evidence="2" type="ORF">EG349_16790</name>
    <name evidence="3" type="ORF">EG353_15580</name>
</gene>
<reference evidence="4 5" key="1">
    <citation type="submission" date="2018-11" db="EMBL/GenBank/DDBJ databases">
        <title>Proposal to divide the Flavobacteriaceae and reorganize its genera based on Amino Acid Identity values calculated from whole genome sequences.</title>
        <authorList>
            <person name="Nicholson A.C."/>
            <person name="Gulvik C.A."/>
            <person name="Whitney A.M."/>
            <person name="Humrighouse B.W."/>
            <person name="Bell M."/>
            <person name="Holmes B."/>
            <person name="Steigerwalt A.G."/>
            <person name="Villarma A."/>
            <person name="Sheth M."/>
            <person name="Batra D."/>
            <person name="Pryor J."/>
            <person name="Bernardet J.-F."/>
            <person name="Hugo C."/>
            <person name="Kampfer P."/>
            <person name="Newman J."/>
            <person name="McQuiston J.R."/>
        </authorList>
    </citation>
    <scope>NUCLEOTIDE SEQUENCE [LARGE SCALE GENOMIC DNA]</scope>
    <source>
        <strain evidence="2 4">G0207</strain>
        <strain evidence="3 5">H5143</strain>
    </source>
</reference>
<dbReference type="EMBL" id="CP033915">
    <property type="protein sequence ID" value="AZA88310.1"/>
    <property type="molecule type" value="Genomic_DNA"/>
</dbReference>
<sequence>MAKVKQMISLIILTTLFFSKAKAQYWQGDNWYNNPLGFEPVKLHTSMGFIIPAVAVGAYLLLTKKDLDLQNRLSVYNETGLSWGYKYPYTFMPQNNLGINFQLRKFISVGIELDIYFPRDNFNKTTGFALRPFARFYPLNKEKWRLYFESGGGFIYLLNEFPEPTDQDNRLGTQWNGTTKYGIGSEINASESTAIIFGVRHLHISNGNTKGAERNPSHDSNGFFLGLSYRL</sequence>
<proteinExistence type="predicted"/>
<evidence type="ECO:0000313" key="3">
    <source>
        <dbReference type="EMBL" id="AZA96871.1"/>
    </source>
</evidence>
<dbReference type="RefSeq" id="WP_123850890.1">
    <property type="nucleotide sequence ID" value="NZ_CP033912.1"/>
</dbReference>
<keyword evidence="1" id="KW-0812">Transmembrane</keyword>
<dbReference type="KEGG" id="csha:EG350_04430"/>
<evidence type="ECO:0000313" key="4">
    <source>
        <dbReference type="Proteomes" id="UP000274073"/>
    </source>
</evidence>
<accession>A0A3G6MN26</accession>
<evidence type="ECO:0000256" key="1">
    <source>
        <dbReference type="SAM" id="Phobius"/>
    </source>
</evidence>
<feature type="transmembrane region" description="Helical" evidence="1">
    <location>
        <begin position="43"/>
        <end position="62"/>
    </location>
</feature>